<comment type="subcellular location">
    <subcellularLocation>
        <location evidence="1">Membrane</location>
    </subcellularLocation>
</comment>
<dbReference type="AlphaFoldDB" id="A0AAV8SSD2"/>
<keyword evidence="3" id="KW-1133">Transmembrane helix</keyword>
<gene>
    <name evidence="4" type="ORF">K2173_019010</name>
</gene>
<keyword evidence="3" id="KW-0812">Transmembrane</keyword>
<evidence type="ECO:0000256" key="2">
    <source>
        <dbReference type="ARBA" id="ARBA00023136"/>
    </source>
</evidence>
<protein>
    <recommendedName>
        <fullName evidence="6">Late embryogenesis abundant protein LEA-2 subgroup domain-containing protein</fullName>
    </recommendedName>
</protein>
<organism evidence="4 5">
    <name type="scientific">Erythroxylum novogranatense</name>
    <dbReference type="NCBI Taxonomy" id="1862640"/>
    <lineage>
        <taxon>Eukaryota</taxon>
        <taxon>Viridiplantae</taxon>
        <taxon>Streptophyta</taxon>
        <taxon>Embryophyta</taxon>
        <taxon>Tracheophyta</taxon>
        <taxon>Spermatophyta</taxon>
        <taxon>Magnoliopsida</taxon>
        <taxon>eudicotyledons</taxon>
        <taxon>Gunneridae</taxon>
        <taxon>Pentapetalae</taxon>
        <taxon>rosids</taxon>
        <taxon>fabids</taxon>
        <taxon>Malpighiales</taxon>
        <taxon>Erythroxylaceae</taxon>
        <taxon>Erythroxylum</taxon>
    </lineage>
</organism>
<evidence type="ECO:0000313" key="5">
    <source>
        <dbReference type="Proteomes" id="UP001159364"/>
    </source>
</evidence>
<comment type="caution">
    <text evidence="4">The sequence shown here is derived from an EMBL/GenBank/DDBJ whole genome shotgun (WGS) entry which is preliminary data.</text>
</comment>
<evidence type="ECO:0000256" key="1">
    <source>
        <dbReference type="ARBA" id="ARBA00004370"/>
    </source>
</evidence>
<sequence length="200" mass="22702">MPATKKITPQKRTHPLWWFAAAVCTVLTLAVILGGIVVFVGYLVIHPRVPVISVLDAHLDQFQYDIAGILVTQLNIIIRSRNDNTKAHASFSDFKLTLLFENMEIARLEAGPYDVRKNDSVDFNFVATSMPVPLNPEQMEDVGIYLNQDRVIFHLTGDVRTRWRVGLLGSVKFWCHLNCQLIFRRSDGSYIPSRCTSKTK</sequence>
<dbReference type="PANTHER" id="PTHR31234">
    <property type="entry name" value="LATE EMBRYOGENESIS ABUNDANT (LEA) HYDROXYPROLINE-RICH GLYCOPROTEIN FAMILY"/>
    <property type="match status" value="1"/>
</dbReference>
<evidence type="ECO:0008006" key="6">
    <source>
        <dbReference type="Google" id="ProtNLM"/>
    </source>
</evidence>
<dbReference type="GO" id="GO:0098542">
    <property type="term" value="P:defense response to other organism"/>
    <property type="evidence" value="ECO:0007669"/>
    <property type="project" value="InterPro"/>
</dbReference>
<evidence type="ECO:0000256" key="3">
    <source>
        <dbReference type="SAM" id="Phobius"/>
    </source>
</evidence>
<dbReference type="InterPro" id="IPR044839">
    <property type="entry name" value="NDR1-like"/>
</dbReference>
<reference evidence="4 5" key="1">
    <citation type="submission" date="2021-09" db="EMBL/GenBank/DDBJ databases">
        <title>Genomic insights and catalytic innovation underlie evolution of tropane alkaloids biosynthesis.</title>
        <authorList>
            <person name="Wang Y.-J."/>
            <person name="Tian T."/>
            <person name="Huang J.-P."/>
            <person name="Huang S.-X."/>
        </authorList>
    </citation>
    <scope>NUCLEOTIDE SEQUENCE [LARGE SCALE GENOMIC DNA]</scope>
    <source>
        <strain evidence="4">KIB-2018</strain>
        <tissue evidence="4">Leaf</tissue>
    </source>
</reference>
<keyword evidence="5" id="KW-1185">Reference proteome</keyword>
<name>A0AAV8SSD2_9ROSI</name>
<feature type="transmembrane region" description="Helical" evidence="3">
    <location>
        <begin position="16"/>
        <end position="45"/>
    </location>
</feature>
<accession>A0AAV8SSD2</accession>
<proteinExistence type="predicted"/>
<dbReference type="PANTHER" id="PTHR31234:SF66">
    <property type="entry name" value="LATE EMBRYOGENESIS ABUNDANT PROTEIN"/>
    <property type="match status" value="1"/>
</dbReference>
<evidence type="ECO:0000313" key="4">
    <source>
        <dbReference type="EMBL" id="KAJ8755212.1"/>
    </source>
</evidence>
<keyword evidence="2 3" id="KW-0472">Membrane</keyword>
<dbReference type="Proteomes" id="UP001159364">
    <property type="component" value="Linkage Group LG09"/>
</dbReference>
<dbReference type="GO" id="GO:0005886">
    <property type="term" value="C:plasma membrane"/>
    <property type="evidence" value="ECO:0007669"/>
    <property type="project" value="TreeGrafter"/>
</dbReference>
<dbReference type="EMBL" id="JAIWQS010000009">
    <property type="protein sequence ID" value="KAJ8755212.1"/>
    <property type="molecule type" value="Genomic_DNA"/>
</dbReference>